<protein>
    <recommendedName>
        <fullName evidence="5">G-protein coupled receptors family 1 profile domain-containing protein</fullName>
    </recommendedName>
</protein>
<dbReference type="EMBL" id="CAJNOM010000128">
    <property type="protein sequence ID" value="CAF1104128.1"/>
    <property type="molecule type" value="Genomic_DNA"/>
</dbReference>
<feature type="transmembrane region" description="Helical" evidence="1">
    <location>
        <begin position="134"/>
        <end position="152"/>
    </location>
</feature>
<keyword evidence="1" id="KW-0812">Transmembrane</keyword>
<keyword evidence="1" id="KW-1133">Transmembrane helix</keyword>
<reference evidence="3" key="1">
    <citation type="submission" date="2021-02" db="EMBL/GenBank/DDBJ databases">
        <authorList>
            <person name="Nowell W R."/>
        </authorList>
    </citation>
    <scope>NUCLEOTIDE SEQUENCE</scope>
</reference>
<keyword evidence="4" id="KW-1185">Reference proteome</keyword>
<comment type="caution">
    <text evidence="3">The sequence shown here is derived from an EMBL/GenBank/DDBJ whole genome shotgun (WGS) entry which is preliminary data.</text>
</comment>
<gene>
    <name evidence="2" type="ORF">BJG266_LOCUS18060</name>
    <name evidence="3" type="ORF">QVE165_LOCUS20468</name>
</gene>
<proteinExistence type="predicted"/>
<sequence>MTMADQTVLMKINAALTVVMFVGGLINSILSVLTFQNKDLRQVGCGIYLLASSITSFLTISMFTVKFWFTVLTQMNLSISVSVVRGGCVSIEPLLKLCLYLDAWLNACVAVERAILVFKGINFNKQKSQRIARWIIFILPFCVMGSIIHEPIHRELRESFNKKMSSYCLVFVAIIAVISTIVVHAQFDDTMMAVDFDGPPPPKCPTADSDTMTSSITIPGVDLALLRAQKNSFESCFTSQLQLSSPSNIKASVEVHKIQQLDSGDCKISYRCSGVGDQPSAETCLGTIPNSDAFQTILAKCYRVQS</sequence>
<keyword evidence="1" id="KW-0472">Membrane</keyword>
<dbReference type="Gene3D" id="1.20.1070.10">
    <property type="entry name" value="Rhodopsin 7-helix transmembrane proteins"/>
    <property type="match status" value="1"/>
</dbReference>
<dbReference type="AlphaFoldDB" id="A0A814PFQ5"/>
<dbReference type="EMBL" id="CAJNOI010000090">
    <property type="protein sequence ID" value="CAF1040849.1"/>
    <property type="molecule type" value="Genomic_DNA"/>
</dbReference>
<feature type="transmembrane region" description="Helical" evidence="1">
    <location>
        <begin position="164"/>
        <end position="183"/>
    </location>
</feature>
<dbReference type="SUPFAM" id="SSF81321">
    <property type="entry name" value="Family A G protein-coupled receptor-like"/>
    <property type="match status" value="1"/>
</dbReference>
<evidence type="ECO:0008006" key="5">
    <source>
        <dbReference type="Google" id="ProtNLM"/>
    </source>
</evidence>
<feature type="transmembrane region" description="Helical" evidence="1">
    <location>
        <begin position="47"/>
        <end position="69"/>
    </location>
</feature>
<evidence type="ECO:0000313" key="3">
    <source>
        <dbReference type="EMBL" id="CAF1104128.1"/>
    </source>
</evidence>
<evidence type="ECO:0000313" key="2">
    <source>
        <dbReference type="EMBL" id="CAF1040849.1"/>
    </source>
</evidence>
<dbReference type="Proteomes" id="UP000663877">
    <property type="component" value="Unassembled WGS sequence"/>
</dbReference>
<feature type="transmembrane region" description="Helical" evidence="1">
    <location>
        <begin position="12"/>
        <end position="35"/>
    </location>
</feature>
<evidence type="ECO:0000256" key="1">
    <source>
        <dbReference type="SAM" id="Phobius"/>
    </source>
</evidence>
<dbReference type="Proteomes" id="UP000663832">
    <property type="component" value="Unassembled WGS sequence"/>
</dbReference>
<dbReference type="OrthoDB" id="10120520at2759"/>
<organism evidence="3 4">
    <name type="scientific">Adineta steineri</name>
    <dbReference type="NCBI Taxonomy" id="433720"/>
    <lineage>
        <taxon>Eukaryota</taxon>
        <taxon>Metazoa</taxon>
        <taxon>Spiralia</taxon>
        <taxon>Gnathifera</taxon>
        <taxon>Rotifera</taxon>
        <taxon>Eurotatoria</taxon>
        <taxon>Bdelloidea</taxon>
        <taxon>Adinetida</taxon>
        <taxon>Adinetidae</taxon>
        <taxon>Adineta</taxon>
    </lineage>
</organism>
<accession>A0A814PFQ5</accession>
<evidence type="ECO:0000313" key="4">
    <source>
        <dbReference type="Proteomes" id="UP000663832"/>
    </source>
</evidence>
<name>A0A814PFQ5_9BILA</name>